<organism evidence="2 3">
    <name type="scientific">Streptomyces marispadix</name>
    <dbReference type="NCBI Taxonomy" id="2922868"/>
    <lineage>
        <taxon>Bacteria</taxon>
        <taxon>Bacillati</taxon>
        <taxon>Actinomycetota</taxon>
        <taxon>Actinomycetes</taxon>
        <taxon>Kitasatosporales</taxon>
        <taxon>Streptomycetaceae</taxon>
        <taxon>Streptomyces</taxon>
    </lineage>
</organism>
<evidence type="ECO:0000313" key="3">
    <source>
        <dbReference type="Proteomes" id="UP001166784"/>
    </source>
</evidence>
<sequence>MSRTDKTKPLWVRHAEHRPRPVHDHRHGDCDLPPKPTREETDTRCRWERPDALLFTHTCCSGCNRRGCVKEWQGMVKASNRRERYEGRRQARRAAAEAAEEAEAAGEFDRCDEYGEQDELGG</sequence>
<keyword evidence="3" id="KW-1185">Reference proteome</keyword>
<protein>
    <submittedName>
        <fullName evidence="2">Uncharacterized protein</fullName>
    </submittedName>
</protein>
<accession>A0ABS9STW9</accession>
<feature type="compositionally biased region" description="Basic and acidic residues" evidence="1">
    <location>
        <begin position="18"/>
        <end position="43"/>
    </location>
</feature>
<reference evidence="2" key="2">
    <citation type="journal article" date="2023" name="Int. J. Syst. Evol. Microbiol.">
        <title>Streptomyces marispadix sp. nov., isolated from marine beach sediment of the Northern Coast of Portugal.</title>
        <authorList>
            <person name="dos Santos J.D.N."/>
            <person name="Vitorino I.R."/>
            <person name="Kallscheuer N."/>
            <person name="Srivastava A."/>
            <person name="Krautwurst S."/>
            <person name="Marz M."/>
            <person name="Jogler C."/>
            <person name="Lobo Da Cunha A."/>
            <person name="Catita J."/>
            <person name="Goncalves H."/>
            <person name="Gonzalez I."/>
            <person name="Reyes F."/>
            <person name="Lage O.M."/>
        </authorList>
    </citation>
    <scope>NUCLEOTIDE SEQUENCE</scope>
    <source>
        <strain evidence="2">M600PL45_2</strain>
    </source>
</reference>
<evidence type="ECO:0000256" key="1">
    <source>
        <dbReference type="SAM" id="MobiDB-lite"/>
    </source>
</evidence>
<comment type="caution">
    <text evidence="2">The sequence shown here is derived from an EMBL/GenBank/DDBJ whole genome shotgun (WGS) entry which is preliminary data.</text>
</comment>
<dbReference type="EMBL" id="JAKWJU010000002">
    <property type="protein sequence ID" value="MCH6159715.1"/>
    <property type="molecule type" value="Genomic_DNA"/>
</dbReference>
<dbReference type="Proteomes" id="UP001166784">
    <property type="component" value="Unassembled WGS sequence"/>
</dbReference>
<feature type="region of interest" description="Disordered" evidence="1">
    <location>
        <begin position="1"/>
        <end position="43"/>
    </location>
</feature>
<reference evidence="2" key="1">
    <citation type="submission" date="2022-03" db="EMBL/GenBank/DDBJ databases">
        <authorList>
            <person name="Santos J.D.N."/>
            <person name="Kallscheuer N."/>
            <person name="Jogler C."/>
            <person name="Lage O.M."/>
        </authorList>
    </citation>
    <scope>NUCLEOTIDE SEQUENCE</scope>
    <source>
        <strain evidence="2">M600PL45_2</strain>
    </source>
</reference>
<evidence type="ECO:0000313" key="2">
    <source>
        <dbReference type="EMBL" id="MCH6159715.1"/>
    </source>
</evidence>
<name>A0ABS9STW9_9ACTN</name>
<proteinExistence type="predicted"/>
<feature type="region of interest" description="Disordered" evidence="1">
    <location>
        <begin position="96"/>
        <end position="122"/>
    </location>
</feature>
<dbReference type="RefSeq" id="WP_241057677.1">
    <property type="nucleotide sequence ID" value="NZ_JAKWJU010000002.1"/>
</dbReference>
<gene>
    <name evidence="2" type="ORF">MMA15_04560</name>
</gene>